<comment type="caution">
    <text evidence="2">The sequence shown here is derived from an EMBL/GenBank/DDBJ whole genome shotgun (WGS) entry which is preliminary data.</text>
</comment>
<evidence type="ECO:0000313" key="3">
    <source>
        <dbReference type="Proteomes" id="UP000377595"/>
    </source>
</evidence>
<dbReference type="Pfam" id="PF12679">
    <property type="entry name" value="ABC2_membrane_2"/>
    <property type="match status" value="1"/>
</dbReference>
<reference evidence="2 3" key="1">
    <citation type="submission" date="2019-10" db="EMBL/GenBank/DDBJ databases">
        <title>Whole genome shotgun sequence of Acrocarpospora pleiomorpha NBRC 16267.</title>
        <authorList>
            <person name="Ichikawa N."/>
            <person name="Kimura A."/>
            <person name="Kitahashi Y."/>
            <person name="Komaki H."/>
            <person name="Oguchi A."/>
        </authorList>
    </citation>
    <scope>NUCLEOTIDE SEQUENCE [LARGE SCALE GENOMIC DNA]</scope>
    <source>
        <strain evidence="2 3">NBRC 16267</strain>
    </source>
</reference>
<evidence type="ECO:0008006" key="4">
    <source>
        <dbReference type="Google" id="ProtNLM"/>
    </source>
</evidence>
<keyword evidence="1" id="KW-0472">Membrane</keyword>
<sequence>MTGLLRGEWTKFRTVRGWVLGMALAALIIVLLGVFTASGSHSSCSGPEGDVCPALPVGPEGLAVNDRFSFAHQPLDGDGSVTVRVASLTGIITYPPPDHDKIVPGVVPWAKAGIMIKESVRPGSAYAAMMLTGGHGARMQHNYEHDVAGSREARWLRLTRSGDSITGAESADGTHWTTVSTVRLAGLPKNALVGLFVASPCDLTVTQGDLGGTIGKCRLTQATAVFDHVSLAGNPWTYDDLGGQAGAPALSQGAFRESGGTFTVSGSGDVGPYGIEGGQIVERTLSGAYTGLIAVIVVAVMFITAEYRRGLIRTTLLASPRRGRVLVAKSLVIGVVTFVVGLIAAVIAVPLGSGILRANGNQLLPVSTFTEVRVVAGTAALLALAAVLALALGALIRRSAVAVITAIAVIVVPHVLTTSSVLPEGLSQWLLRVTPAAGFAIQQSIPEYPQVEGHYVPQLGYYPLAPWAGFAVLCAYALLALGLAVVMLRRRDA</sequence>
<dbReference type="OrthoDB" id="185815at2"/>
<dbReference type="Gene3D" id="2.60.120.200">
    <property type="match status" value="1"/>
</dbReference>
<feature type="transmembrane region" description="Helical" evidence="1">
    <location>
        <begin position="326"/>
        <end position="352"/>
    </location>
</feature>
<feature type="transmembrane region" description="Helical" evidence="1">
    <location>
        <begin position="287"/>
        <end position="305"/>
    </location>
</feature>
<accession>A0A5M3X957</accession>
<proteinExistence type="predicted"/>
<dbReference type="AlphaFoldDB" id="A0A5M3X957"/>
<keyword evidence="3" id="KW-1185">Reference proteome</keyword>
<dbReference type="EMBL" id="BLAF01000004">
    <property type="protein sequence ID" value="GES17640.1"/>
    <property type="molecule type" value="Genomic_DNA"/>
</dbReference>
<keyword evidence="1" id="KW-0812">Transmembrane</keyword>
<evidence type="ECO:0000256" key="1">
    <source>
        <dbReference type="SAM" id="Phobius"/>
    </source>
</evidence>
<protein>
    <recommendedName>
        <fullName evidence="4">ABC transporter permease</fullName>
    </recommendedName>
</protein>
<dbReference type="PANTHER" id="PTHR37305">
    <property type="entry name" value="INTEGRAL MEMBRANE PROTEIN-RELATED"/>
    <property type="match status" value="1"/>
</dbReference>
<keyword evidence="1" id="KW-1133">Transmembrane helix</keyword>
<name>A0A5M3X957_9ACTN</name>
<organism evidence="2 3">
    <name type="scientific">Acrocarpospora pleiomorpha</name>
    <dbReference type="NCBI Taxonomy" id="90975"/>
    <lineage>
        <taxon>Bacteria</taxon>
        <taxon>Bacillati</taxon>
        <taxon>Actinomycetota</taxon>
        <taxon>Actinomycetes</taxon>
        <taxon>Streptosporangiales</taxon>
        <taxon>Streptosporangiaceae</taxon>
        <taxon>Acrocarpospora</taxon>
    </lineage>
</organism>
<feature type="transmembrane region" description="Helical" evidence="1">
    <location>
        <begin position="372"/>
        <end position="393"/>
    </location>
</feature>
<dbReference type="GO" id="GO:0140359">
    <property type="term" value="F:ABC-type transporter activity"/>
    <property type="evidence" value="ECO:0007669"/>
    <property type="project" value="InterPro"/>
</dbReference>
<evidence type="ECO:0000313" key="2">
    <source>
        <dbReference type="EMBL" id="GES17640.1"/>
    </source>
</evidence>
<feature type="transmembrane region" description="Helical" evidence="1">
    <location>
        <begin position="467"/>
        <end position="488"/>
    </location>
</feature>
<feature type="transmembrane region" description="Helical" evidence="1">
    <location>
        <begin position="15"/>
        <end position="35"/>
    </location>
</feature>
<gene>
    <name evidence="2" type="ORF">Aple_005350</name>
</gene>
<feature type="transmembrane region" description="Helical" evidence="1">
    <location>
        <begin position="400"/>
        <end position="422"/>
    </location>
</feature>
<dbReference type="PANTHER" id="PTHR37305:SF1">
    <property type="entry name" value="MEMBRANE PROTEIN"/>
    <property type="match status" value="1"/>
</dbReference>
<dbReference type="GO" id="GO:0005886">
    <property type="term" value="C:plasma membrane"/>
    <property type="evidence" value="ECO:0007669"/>
    <property type="project" value="UniProtKB-SubCell"/>
</dbReference>
<dbReference type="RefSeq" id="WP_155342779.1">
    <property type="nucleotide sequence ID" value="NZ_BAAAHM010000001.1"/>
</dbReference>
<dbReference type="Proteomes" id="UP000377595">
    <property type="component" value="Unassembled WGS sequence"/>
</dbReference>